<organism evidence="2 3">
    <name type="scientific">Xylaria multiplex</name>
    <dbReference type="NCBI Taxonomy" id="323545"/>
    <lineage>
        <taxon>Eukaryota</taxon>
        <taxon>Fungi</taxon>
        <taxon>Dikarya</taxon>
        <taxon>Ascomycota</taxon>
        <taxon>Pezizomycotina</taxon>
        <taxon>Sordariomycetes</taxon>
        <taxon>Xylariomycetidae</taxon>
        <taxon>Xylariales</taxon>
        <taxon>Xylariaceae</taxon>
        <taxon>Xylaria</taxon>
    </lineage>
</organism>
<reference evidence="2 3" key="1">
    <citation type="submission" date="2019-12" db="EMBL/GenBank/DDBJ databases">
        <title>Draft genome sequence of the ascomycete Xylaria multiplex DSM 110363.</title>
        <authorList>
            <person name="Buettner E."/>
            <person name="Kellner H."/>
        </authorList>
    </citation>
    <scope>NUCLEOTIDE SEQUENCE [LARGE SCALE GENOMIC DNA]</scope>
    <source>
        <strain evidence="2 3">DSM 110363</strain>
    </source>
</reference>
<dbReference type="OrthoDB" id="4695073at2759"/>
<dbReference type="EMBL" id="WUBL01000040">
    <property type="protein sequence ID" value="KAF2969160.1"/>
    <property type="molecule type" value="Genomic_DNA"/>
</dbReference>
<dbReference type="InParanoid" id="A0A7C8IR66"/>
<keyword evidence="3" id="KW-1185">Reference proteome</keyword>
<feature type="chain" id="PRO_5028935341" evidence="1">
    <location>
        <begin position="22"/>
        <end position="138"/>
    </location>
</feature>
<keyword evidence="1" id="KW-0732">Signal</keyword>
<feature type="signal peptide" evidence="1">
    <location>
        <begin position="1"/>
        <end position="21"/>
    </location>
</feature>
<evidence type="ECO:0000313" key="2">
    <source>
        <dbReference type="EMBL" id="KAF2969160.1"/>
    </source>
</evidence>
<sequence>MTKSLMKLLAIPALLAGAVQGLHFTNDIPVNSYYEVGTEFVLEWVPEARTDGFRLQLSSFLSEPIYVGPPTGPWTGPQYDYKSQTVDLDLAVPFAAGNYTWVVEPWDNRTGSGWFYSFAAYWDLGSASPRSFHLKPAE</sequence>
<protein>
    <submittedName>
        <fullName evidence="2">Uncharacterized protein</fullName>
    </submittedName>
</protein>
<comment type="caution">
    <text evidence="2">The sequence shown here is derived from an EMBL/GenBank/DDBJ whole genome shotgun (WGS) entry which is preliminary data.</text>
</comment>
<dbReference type="AlphaFoldDB" id="A0A7C8IR66"/>
<accession>A0A7C8IR66</accession>
<evidence type="ECO:0000313" key="3">
    <source>
        <dbReference type="Proteomes" id="UP000481858"/>
    </source>
</evidence>
<gene>
    <name evidence="2" type="ORF">GQX73_g4400</name>
</gene>
<dbReference type="Proteomes" id="UP000481858">
    <property type="component" value="Unassembled WGS sequence"/>
</dbReference>
<evidence type="ECO:0000256" key="1">
    <source>
        <dbReference type="SAM" id="SignalP"/>
    </source>
</evidence>
<proteinExistence type="predicted"/>
<name>A0A7C8IR66_9PEZI</name>